<feature type="coiled-coil region" evidence="1">
    <location>
        <begin position="446"/>
        <end position="523"/>
    </location>
</feature>
<reference evidence="2 3" key="2">
    <citation type="journal article" date="2012" name="J. Virol.">
        <title>The Genome of Pieris rapae Granulovirus.</title>
        <authorList>
            <person name="Zhang B.Q."/>
            <person name="Cheng R.L."/>
            <person name="Wang X.F."/>
            <person name="Zhang C.X."/>
        </authorList>
    </citation>
    <scope>NUCLEOTIDE SEQUENCE [LARGE SCALE GENOMIC DNA]</scope>
    <source>
        <strain evidence="2">Wuhan</strain>
    </source>
</reference>
<keyword evidence="3" id="KW-1185">Reference proteome</keyword>
<dbReference type="KEGG" id="vg:11107049"/>
<accession>D2J4K9</accession>
<keyword evidence="1" id="KW-0175">Coiled coil</keyword>
<dbReference type="RefSeq" id="YP_003429366.1">
    <property type="nucleotide sequence ID" value="NC_013797.1"/>
</dbReference>
<proteinExistence type="predicted"/>
<protein>
    <submittedName>
        <fullName evidence="2">PrGVORF42</fullName>
    </submittedName>
</protein>
<dbReference type="EMBL" id="GQ884143">
    <property type="protein sequence ID" value="ACZ63528.1"/>
    <property type="molecule type" value="Genomic_DNA"/>
</dbReference>
<dbReference type="Proteomes" id="UP000202544">
    <property type="component" value="Segment"/>
</dbReference>
<feature type="coiled-coil region" evidence="1">
    <location>
        <begin position="159"/>
        <end position="393"/>
    </location>
</feature>
<evidence type="ECO:0000256" key="1">
    <source>
        <dbReference type="SAM" id="Coils"/>
    </source>
</evidence>
<name>D2J4K9_9BBAC</name>
<reference evidence="2 3" key="1">
    <citation type="journal article" date="2011" name="J. Proteome Res.">
        <title>ODV-associated proteins of the Pieris rapae granulovirus.</title>
        <authorList>
            <person name="Wang X.F."/>
            <person name="Zhang B.Q."/>
            <person name="Xu H.J."/>
            <person name="Cui Y.J."/>
            <person name="Xu Y.P."/>
            <person name="Zhang M.J."/>
            <person name="Han Y.S."/>
            <person name="Lee Y.S."/>
            <person name="Bao Y.Y."/>
            <person name="Zhang C.X."/>
        </authorList>
    </citation>
    <scope>NUCLEOTIDE SEQUENCE [LARGE SCALE GENOMIC DNA]</scope>
    <source>
        <strain evidence="2">Wuhan</strain>
    </source>
</reference>
<dbReference type="GeneID" id="11107049"/>
<organism evidence="2 3">
    <name type="scientific">Pieris rapae granulovirus Wuhan</name>
    <dbReference type="NCBI Taxonomy" id="2848030"/>
    <lineage>
        <taxon>Viruses</taxon>
        <taxon>Viruses incertae sedis</taxon>
        <taxon>Naldaviricetes</taxon>
        <taxon>Lefavirales</taxon>
        <taxon>Baculoviridae</taxon>
        <taxon>Betabaculovirus</taxon>
        <taxon>Betabaculovirus arrapae</taxon>
    </lineage>
</organism>
<sequence>MKRSVANWVIEKHQCTEKEKRLRNLLITNSGLKLEGGKWLDKRIDLNAMDTEELLIKVLKAMNEQNMRFRTNDDDNDENIYDDEGNIVSVSKNNNVTRETKRLFTKRPNFTDIKSVREFILQMGRTIIACNPSLQYLNEDFSYLAFNYGLAQDTPVVENEKLKRELRDAVLAKQNESKRSENIIRQMENTIKQFDDTIKRQNLELTANKKEINQLKNDITKTNKNFDNLQNKYTLLLENVNLNESDQTIENLQQNLKVCEQKFSNLLNEYNRIKEKEAESLKAIQNFEMLNEKLNKQLEENKNTITRLLAGQTSSENKNAKDLDNEKQQTKRLVKEAEMRCEELLKNEKENYEKILSAEKQKYTAFMKQYESLTEKNKKLEQKQIQLINVHNELYAGIEREIKAREKDVTFPDAPILPTTSTTSISNTSHIIGLIGRTFGLNVVTEQKIENALQQLTDNLQKMHQSLNCSKNTNLTPMANFEQCIDEIKKRLAEYQDNVYSAAKNCEIEKSKIKAQCNDTEESQKNYYLEIVKNLKSNIEIQLTNITSEHNLYEETKRLLVYIGQLSNKRVTFENENMLTIYNVTNGIQNLSSVPANNEFLNKLLSTLKSCFNFDINDVLNNLQNQTEFINSLSVFCNKTVAPAAGIKRTNDDLQNSTKKRVAIQQSTPLTDKSAVASSYFSEPSTSRGSYLEYKDMEAVIERYSEPQNLQDLQNIENDPDFIAIDKKNLERQRQINLVKKREKQIDRDLTDKKFIKRRENIKLPQERDLLEQRIKNRSTKLTKEDEFVVRTDRDSSESDTSD</sequence>
<dbReference type="OrthoDB" id="15159at10239"/>
<evidence type="ECO:0000313" key="2">
    <source>
        <dbReference type="EMBL" id="ACZ63528.1"/>
    </source>
</evidence>
<evidence type="ECO:0000313" key="3">
    <source>
        <dbReference type="Proteomes" id="UP000202544"/>
    </source>
</evidence>